<gene>
    <name evidence="3" type="ORF">Cfor_09463</name>
</gene>
<dbReference type="InterPro" id="IPR036397">
    <property type="entry name" value="RNaseH_sf"/>
</dbReference>
<protein>
    <recommendedName>
        <fullName evidence="2">DUF4817 domain-containing protein</fullName>
    </recommendedName>
</protein>
<evidence type="ECO:0000313" key="4">
    <source>
        <dbReference type="Proteomes" id="UP000502823"/>
    </source>
</evidence>
<dbReference type="PANTHER" id="PTHR47326">
    <property type="entry name" value="TRANSPOSABLE ELEMENT TC3 TRANSPOSASE-LIKE PROTEIN"/>
    <property type="match status" value="1"/>
</dbReference>
<evidence type="ECO:0000313" key="3">
    <source>
        <dbReference type="EMBL" id="GFG36762.1"/>
    </source>
</evidence>
<dbReference type="GO" id="GO:0005634">
    <property type="term" value="C:nucleus"/>
    <property type="evidence" value="ECO:0007669"/>
    <property type="project" value="UniProtKB-SubCell"/>
</dbReference>
<dbReference type="SUPFAM" id="SSF46689">
    <property type="entry name" value="Homeodomain-like"/>
    <property type="match status" value="1"/>
</dbReference>
<evidence type="ECO:0000259" key="2">
    <source>
        <dbReference type="Pfam" id="PF16087"/>
    </source>
</evidence>
<accession>A0A6L2PZP9</accession>
<dbReference type="InterPro" id="IPR009057">
    <property type="entry name" value="Homeodomain-like_sf"/>
</dbReference>
<dbReference type="Gene3D" id="3.30.420.10">
    <property type="entry name" value="Ribonuclease H-like superfamily/Ribonuclease H"/>
    <property type="match status" value="1"/>
</dbReference>
<name>A0A6L2PZP9_COPFO</name>
<dbReference type="GO" id="GO:0003676">
    <property type="term" value="F:nucleic acid binding"/>
    <property type="evidence" value="ECO:0007669"/>
    <property type="project" value="InterPro"/>
</dbReference>
<dbReference type="EMBL" id="BLKM01000655">
    <property type="protein sequence ID" value="GFG36762.1"/>
    <property type="molecule type" value="Genomic_DNA"/>
</dbReference>
<dbReference type="Pfam" id="PF16087">
    <property type="entry name" value="DUF4817"/>
    <property type="match status" value="1"/>
</dbReference>
<organism evidence="3 4">
    <name type="scientific">Coptotermes formosanus</name>
    <name type="common">Formosan subterranean termite</name>
    <dbReference type="NCBI Taxonomy" id="36987"/>
    <lineage>
        <taxon>Eukaryota</taxon>
        <taxon>Metazoa</taxon>
        <taxon>Ecdysozoa</taxon>
        <taxon>Arthropoda</taxon>
        <taxon>Hexapoda</taxon>
        <taxon>Insecta</taxon>
        <taxon>Pterygota</taxon>
        <taxon>Neoptera</taxon>
        <taxon>Polyneoptera</taxon>
        <taxon>Dictyoptera</taxon>
        <taxon>Blattodea</taxon>
        <taxon>Blattoidea</taxon>
        <taxon>Termitoidae</taxon>
        <taxon>Rhinotermitidae</taxon>
        <taxon>Coptotermes</taxon>
    </lineage>
</organism>
<comment type="caution">
    <text evidence="3">The sequence shown here is derived from an EMBL/GenBank/DDBJ whole genome shotgun (WGS) entry which is preliminary data.</text>
</comment>
<feature type="domain" description="DUF4817" evidence="2">
    <location>
        <begin position="8"/>
        <end position="56"/>
    </location>
</feature>
<sequence length="182" mass="21174">MERWGVRERVCAVELFIKIGSITETRRGFRRELNQQEAPSPNVVHRWVRQWREEGSDTCKKPLGRPSSVRTPYNIARVLASVSSSPRRSARKHAQALGMSDRSVRRILHGDLSLHPYKLQTVHSLSGQDREMRLQFCRQFVGILTENPDLPNKLLMSDETYFHLHGIVNKQNFRYWLAANPQ</sequence>
<reference evidence="4" key="1">
    <citation type="submission" date="2020-01" db="EMBL/GenBank/DDBJ databases">
        <title>Draft genome sequence of the Termite Coptotermes fromosanus.</title>
        <authorList>
            <person name="Itakura S."/>
            <person name="Yosikawa Y."/>
            <person name="Umezawa K."/>
        </authorList>
    </citation>
    <scope>NUCLEOTIDE SEQUENCE [LARGE SCALE GENOMIC DNA]</scope>
</reference>
<dbReference type="OrthoDB" id="9971063at2759"/>
<dbReference type="AlphaFoldDB" id="A0A6L2PZP9"/>
<proteinExistence type="predicted"/>
<evidence type="ECO:0000256" key="1">
    <source>
        <dbReference type="ARBA" id="ARBA00004123"/>
    </source>
</evidence>
<dbReference type="InterPro" id="IPR032135">
    <property type="entry name" value="DUF4817"/>
</dbReference>
<comment type="subcellular location">
    <subcellularLocation>
        <location evidence="1">Nucleus</location>
    </subcellularLocation>
</comment>
<dbReference type="InParanoid" id="A0A6L2PZP9"/>
<keyword evidence="4" id="KW-1185">Reference proteome</keyword>
<dbReference type="PANTHER" id="PTHR47326:SF1">
    <property type="entry name" value="HTH PSQ-TYPE DOMAIN-CONTAINING PROTEIN"/>
    <property type="match status" value="1"/>
</dbReference>
<dbReference type="Proteomes" id="UP000502823">
    <property type="component" value="Unassembled WGS sequence"/>
</dbReference>